<name>A0ABT0C375_9BACT</name>
<evidence type="ECO:0000256" key="1">
    <source>
        <dbReference type="SAM" id="SignalP"/>
    </source>
</evidence>
<comment type="caution">
    <text evidence="2">The sequence shown here is derived from an EMBL/GenBank/DDBJ whole genome shotgun (WGS) entry which is preliminary data.</text>
</comment>
<organism evidence="2 3">
    <name type="scientific">Parabacteroides faecalis</name>
    <dbReference type="NCBI Taxonomy" id="2924040"/>
    <lineage>
        <taxon>Bacteria</taxon>
        <taxon>Pseudomonadati</taxon>
        <taxon>Bacteroidota</taxon>
        <taxon>Bacteroidia</taxon>
        <taxon>Bacteroidales</taxon>
        <taxon>Tannerellaceae</taxon>
        <taxon>Parabacteroides</taxon>
    </lineage>
</organism>
<feature type="chain" id="PRO_5047174757" description="Outer membrane protein beta-barrel domain-containing protein" evidence="1">
    <location>
        <begin position="23"/>
        <end position="245"/>
    </location>
</feature>
<dbReference type="Proteomes" id="UP001165444">
    <property type="component" value="Unassembled WGS sequence"/>
</dbReference>
<dbReference type="EMBL" id="JAKZMM010000025">
    <property type="protein sequence ID" value="MCJ2381061.1"/>
    <property type="molecule type" value="Genomic_DNA"/>
</dbReference>
<accession>A0ABT0C375</accession>
<keyword evidence="1" id="KW-0732">Signal</keyword>
<sequence length="245" mass="26180">MKKFLLTILSGTIMLMSTTVSAQNEYGYFNSLAAGVSVGLSGIGVNLASPLGNHFDLRAGALFMPGIKLSTDVDVETTHAGTSTISTMQVDGDLSRISGELLLNYYPFRSADFFLTAGAAFAGDKLIKIDGHNDELGQQVSEGNKVGISIGDCVLPVDKNGDVSGGLKVSPFRPYLGLGFGRAVPRKRLGFMVEMGVQFHGTPDVYSNSGTMDEATIDTDDTFTKVIDKLKVYPVLKFTLTGRIF</sequence>
<dbReference type="RefSeq" id="WP_243325398.1">
    <property type="nucleotide sequence ID" value="NZ_JAKZMM010000025.1"/>
</dbReference>
<dbReference type="Gene3D" id="2.40.160.170">
    <property type="match status" value="1"/>
</dbReference>
<evidence type="ECO:0000313" key="2">
    <source>
        <dbReference type="EMBL" id="MCJ2381061.1"/>
    </source>
</evidence>
<protein>
    <recommendedName>
        <fullName evidence="4">Outer membrane protein beta-barrel domain-containing protein</fullName>
    </recommendedName>
</protein>
<feature type="signal peptide" evidence="1">
    <location>
        <begin position="1"/>
        <end position="22"/>
    </location>
</feature>
<evidence type="ECO:0000313" key="3">
    <source>
        <dbReference type="Proteomes" id="UP001165444"/>
    </source>
</evidence>
<proteinExistence type="predicted"/>
<reference evidence="2 3" key="1">
    <citation type="submission" date="2022-03" db="EMBL/GenBank/DDBJ databases">
        <title>Parabacteroides sp. nov. isolated from swine feces.</title>
        <authorList>
            <person name="Bak J.E."/>
        </authorList>
    </citation>
    <scope>NUCLEOTIDE SEQUENCE [LARGE SCALE GENOMIC DNA]</scope>
    <source>
        <strain evidence="2 3">AGMB00274</strain>
    </source>
</reference>
<keyword evidence="3" id="KW-1185">Reference proteome</keyword>
<gene>
    <name evidence="2" type="ORF">MUN53_10625</name>
</gene>
<evidence type="ECO:0008006" key="4">
    <source>
        <dbReference type="Google" id="ProtNLM"/>
    </source>
</evidence>